<dbReference type="Proteomes" id="UP000008711">
    <property type="component" value="Unassembled WGS sequence"/>
</dbReference>
<gene>
    <name evidence="2" type="primary">Dere\GG16734</name>
    <name evidence="2" type="ORF">Dere_GG16734</name>
</gene>
<sequence length="90" mass="9843">MAAPSPPSPPIQQFSNRKQITHASGSQWTWRHGGECAWKLLQMHGDGTFASCNDGQGHLNVFLASGTHIPTRSLNNSAGFGIRRDGTWRN</sequence>
<feature type="compositionally biased region" description="Polar residues" evidence="1">
    <location>
        <begin position="11"/>
        <end position="26"/>
    </location>
</feature>
<feature type="compositionally biased region" description="Pro residues" evidence="1">
    <location>
        <begin position="1"/>
        <end position="10"/>
    </location>
</feature>
<feature type="region of interest" description="Disordered" evidence="1">
    <location>
        <begin position="1"/>
        <end position="26"/>
    </location>
</feature>
<dbReference type="AlphaFoldDB" id="B3P703"/>
<dbReference type="HOGENOM" id="CLU_2443116_0_0_1"/>
<evidence type="ECO:0000256" key="1">
    <source>
        <dbReference type="SAM" id="MobiDB-lite"/>
    </source>
</evidence>
<dbReference type="EMBL" id="CH954182">
    <property type="protein sequence ID" value="EDV53823.1"/>
    <property type="molecule type" value="Genomic_DNA"/>
</dbReference>
<keyword evidence="3" id="KW-1185">Reference proteome</keyword>
<organism evidence="2 3">
    <name type="scientific">Drosophila erecta</name>
    <name type="common">Fruit fly</name>
    <dbReference type="NCBI Taxonomy" id="7220"/>
    <lineage>
        <taxon>Eukaryota</taxon>
        <taxon>Metazoa</taxon>
        <taxon>Ecdysozoa</taxon>
        <taxon>Arthropoda</taxon>
        <taxon>Hexapoda</taxon>
        <taxon>Insecta</taxon>
        <taxon>Pterygota</taxon>
        <taxon>Neoptera</taxon>
        <taxon>Endopterygota</taxon>
        <taxon>Diptera</taxon>
        <taxon>Brachycera</taxon>
        <taxon>Muscomorpha</taxon>
        <taxon>Ephydroidea</taxon>
        <taxon>Drosophilidae</taxon>
        <taxon>Drosophila</taxon>
        <taxon>Sophophora</taxon>
    </lineage>
</organism>
<protein>
    <submittedName>
        <fullName evidence="2">GG16734</fullName>
    </submittedName>
</protein>
<evidence type="ECO:0000313" key="2">
    <source>
        <dbReference type="EMBL" id="EDV53823.1"/>
    </source>
</evidence>
<proteinExistence type="predicted"/>
<accession>B3P703</accession>
<name>B3P703_DROER</name>
<reference evidence="2 3" key="1">
    <citation type="journal article" date="2007" name="Nature">
        <title>Evolution of genes and genomes on the Drosophila phylogeny.</title>
        <authorList>
            <consortium name="Drosophila 12 Genomes Consortium"/>
            <person name="Clark A.G."/>
            <person name="Eisen M.B."/>
            <person name="Smith D.R."/>
            <person name="Bergman C.M."/>
            <person name="Oliver B."/>
            <person name="Markow T.A."/>
            <person name="Kaufman T.C."/>
            <person name="Kellis M."/>
            <person name="Gelbart W."/>
            <person name="Iyer V.N."/>
            <person name="Pollard D.A."/>
            <person name="Sackton T.B."/>
            <person name="Larracuente A.M."/>
            <person name="Singh N.D."/>
            <person name="Abad J.P."/>
            <person name="Abt D.N."/>
            <person name="Adryan B."/>
            <person name="Aguade M."/>
            <person name="Akashi H."/>
            <person name="Anderson W.W."/>
            <person name="Aquadro C.F."/>
            <person name="Ardell D.H."/>
            <person name="Arguello R."/>
            <person name="Artieri C.G."/>
            <person name="Barbash D.A."/>
            <person name="Barker D."/>
            <person name="Barsanti P."/>
            <person name="Batterham P."/>
            <person name="Batzoglou S."/>
            <person name="Begun D."/>
            <person name="Bhutkar A."/>
            <person name="Blanco E."/>
            <person name="Bosak S.A."/>
            <person name="Bradley R.K."/>
            <person name="Brand A.D."/>
            <person name="Brent M.R."/>
            <person name="Brooks A.N."/>
            <person name="Brown R.H."/>
            <person name="Butlin R.K."/>
            <person name="Caggese C."/>
            <person name="Calvi B.R."/>
            <person name="Bernardo de Carvalho A."/>
            <person name="Caspi A."/>
            <person name="Castrezana S."/>
            <person name="Celniker S.E."/>
            <person name="Chang J.L."/>
            <person name="Chapple C."/>
            <person name="Chatterji S."/>
            <person name="Chinwalla A."/>
            <person name="Civetta A."/>
            <person name="Clifton S.W."/>
            <person name="Comeron J.M."/>
            <person name="Costello J.C."/>
            <person name="Coyne J.A."/>
            <person name="Daub J."/>
            <person name="David R.G."/>
            <person name="Delcher A.L."/>
            <person name="Delehaunty K."/>
            <person name="Do C.B."/>
            <person name="Ebling H."/>
            <person name="Edwards K."/>
            <person name="Eickbush T."/>
            <person name="Evans J.D."/>
            <person name="Filipski A."/>
            <person name="Findeiss S."/>
            <person name="Freyhult E."/>
            <person name="Fulton L."/>
            <person name="Fulton R."/>
            <person name="Garcia A.C."/>
            <person name="Gardiner A."/>
            <person name="Garfield D.A."/>
            <person name="Garvin B.E."/>
            <person name="Gibson G."/>
            <person name="Gilbert D."/>
            <person name="Gnerre S."/>
            <person name="Godfrey J."/>
            <person name="Good R."/>
            <person name="Gotea V."/>
            <person name="Gravely B."/>
            <person name="Greenberg A.J."/>
            <person name="Griffiths-Jones S."/>
            <person name="Gross S."/>
            <person name="Guigo R."/>
            <person name="Gustafson E.A."/>
            <person name="Haerty W."/>
            <person name="Hahn M.W."/>
            <person name="Halligan D.L."/>
            <person name="Halpern A.L."/>
            <person name="Halter G.M."/>
            <person name="Han M.V."/>
            <person name="Heger A."/>
            <person name="Hillier L."/>
            <person name="Hinrichs A.S."/>
            <person name="Holmes I."/>
            <person name="Hoskins R.A."/>
            <person name="Hubisz M.J."/>
            <person name="Hultmark D."/>
            <person name="Huntley M.A."/>
            <person name="Jaffe D.B."/>
            <person name="Jagadeeshan S."/>
            <person name="Jeck W.R."/>
            <person name="Johnson J."/>
            <person name="Jones C.D."/>
            <person name="Jordan W.C."/>
            <person name="Karpen G.H."/>
            <person name="Kataoka E."/>
            <person name="Keightley P.D."/>
            <person name="Kheradpour P."/>
            <person name="Kirkness E.F."/>
            <person name="Koerich L.B."/>
            <person name="Kristiansen K."/>
            <person name="Kudrna D."/>
            <person name="Kulathinal R.J."/>
            <person name="Kumar S."/>
            <person name="Kwok R."/>
            <person name="Lander E."/>
            <person name="Langley C.H."/>
            <person name="Lapoint R."/>
            <person name="Lazzaro B.P."/>
            <person name="Lee S.J."/>
            <person name="Levesque L."/>
            <person name="Li R."/>
            <person name="Lin C.F."/>
            <person name="Lin M.F."/>
            <person name="Lindblad-Toh K."/>
            <person name="Llopart A."/>
            <person name="Long M."/>
            <person name="Low L."/>
            <person name="Lozovsky E."/>
            <person name="Lu J."/>
            <person name="Luo M."/>
            <person name="Machado C.A."/>
            <person name="Makalowski W."/>
            <person name="Marzo M."/>
            <person name="Matsuda M."/>
            <person name="Matzkin L."/>
            <person name="McAllister B."/>
            <person name="McBride C.S."/>
            <person name="McKernan B."/>
            <person name="McKernan K."/>
            <person name="Mendez-Lago M."/>
            <person name="Minx P."/>
            <person name="Mollenhauer M.U."/>
            <person name="Montooth K."/>
            <person name="Mount S.M."/>
            <person name="Mu X."/>
            <person name="Myers E."/>
            <person name="Negre B."/>
            <person name="Newfeld S."/>
            <person name="Nielsen R."/>
            <person name="Noor M.A."/>
            <person name="O'Grady P."/>
            <person name="Pachter L."/>
            <person name="Papaceit M."/>
            <person name="Parisi M.J."/>
            <person name="Parisi M."/>
            <person name="Parts L."/>
            <person name="Pedersen J.S."/>
            <person name="Pesole G."/>
            <person name="Phillippy A.M."/>
            <person name="Ponting C.P."/>
            <person name="Pop M."/>
            <person name="Porcelli D."/>
            <person name="Powell J.R."/>
            <person name="Prohaska S."/>
            <person name="Pruitt K."/>
            <person name="Puig M."/>
            <person name="Quesneville H."/>
            <person name="Ram K.R."/>
            <person name="Rand D."/>
            <person name="Rasmussen M.D."/>
            <person name="Reed L.K."/>
            <person name="Reenan R."/>
            <person name="Reily A."/>
            <person name="Remington K.A."/>
            <person name="Rieger T.T."/>
            <person name="Ritchie M.G."/>
            <person name="Robin C."/>
            <person name="Rogers Y.H."/>
            <person name="Rohde C."/>
            <person name="Rozas J."/>
            <person name="Rubenfield M.J."/>
            <person name="Ruiz A."/>
            <person name="Russo S."/>
            <person name="Salzberg S.L."/>
            <person name="Sanchez-Gracia A."/>
            <person name="Saranga D.J."/>
            <person name="Sato H."/>
            <person name="Schaeffer S.W."/>
            <person name="Schatz M.C."/>
            <person name="Schlenke T."/>
            <person name="Schwartz R."/>
            <person name="Segarra C."/>
            <person name="Singh R.S."/>
            <person name="Sirot L."/>
            <person name="Sirota M."/>
            <person name="Sisneros N.B."/>
            <person name="Smith C.D."/>
            <person name="Smith T.F."/>
            <person name="Spieth J."/>
            <person name="Stage D.E."/>
            <person name="Stark A."/>
            <person name="Stephan W."/>
            <person name="Strausberg R.L."/>
            <person name="Strempel S."/>
            <person name="Sturgill D."/>
            <person name="Sutton G."/>
            <person name="Sutton G.G."/>
            <person name="Tao W."/>
            <person name="Teichmann S."/>
            <person name="Tobari Y.N."/>
            <person name="Tomimura Y."/>
            <person name="Tsolas J.M."/>
            <person name="Valente V.L."/>
            <person name="Venter E."/>
            <person name="Venter J.C."/>
            <person name="Vicario S."/>
            <person name="Vieira F.G."/>
            <person name="Vilella A.J."/>
            <person name="Villasante A."/>
            <person name="Walenz B."/>
            <person name="Wang J."/>
            <person name="Wasserman M."/>
            <person name="Watts T."/>
            <person name="Wilson D."/>
            <person name="Wilson R.K."/>
            <person name="Wing R.A."/>
            <person name="Wolfner M.F."/>
            <person name="Wong A."/>
            <person name="Wong G.K."/>
            <person name="Wu C.I."/>
            <person name="Wu G."/>
            <person name="Yamamoto D."/>
            <person name="Yang H.P."/>
            <person name="Yang S.P."/>
            <person name="Yorke J.A."/>
            <person name="Yoshida K."/>
            <person name="Zdobnov E."/>
            <person name="Zhang P."/>
            <person name="Zhang Y."/>
            <person name="Zimin A.V."/>
            <person name="Baldwin J."/>
            <person name="Abdouelleil A."/>
            <person name="Abdulkadir J."/>
            <person name="Abebe A."/>
            <person name="Abera B."/>
            <person name="Abreu J."/>
            <person name="Acer S.C."/>
            <person name="Aftuck L."/>
            <person name="Alexander A."/>
            <person name="An P."/>
            <person name="Anderson E."/>
            <person name="Anderson S."/>
            <person name="Arachi H."/>
            <person name="Azer M."/>
            <person name="Bachantsang P."/>
            <person name="Barry A."/>
            <person name="Bayul T."/>
            <person name="Berlin A."/>
            <person name="Bessette D."/>
            <person name="Bloom T."/>
            <person name="Blye J."/>
            <person name="Boguslavskiy L."/>
            <person name="Bonnet C."/>
            <person name="Boukhgalter B."/>
            <person name="Bourzgui I."/>
            <person name="Brown A."/>
            <person name="Cahill P."/>
            <person name="Channer S."/>
            <person name="Cheshatsang Y."/>
            <person name="Chuda L."/>
            <person name="Citroen M."/>
            <person name="Collymore A."/>
            <person name="Cooke P."/>
            <person name="Costello M."/>
            <person name="D'Aco K."/>
            <person name="Daza R."/>
            <person name="De Haan G."/>
            <person name="DeGray S."/>
            <person name="DeMaso C."/>
            <person name="Dhargay N."/>
            <person name="Dooley K."/>
            <person name="Dooley E."/>
            <person name="Doricent M."/>
            <person name="Dorje P."/>
            <person name="Dorjee K."/>
            <person name="Dupes A."/>
            <person name="Elong R."/>
            <person name="Falk J."/>
            <person name="Farina A."/>
            <person name="Faro S."/>
            <person name="Ferguson D."/>
            <person name="Fisher S."/>
            <person name="Foley C.D."/>
            <person name="Franke A."/>
            <person name="Friedrich D."/>
            <person name="Gadbois L."/>
            <person name="Gearin G."/>
            <person name="Gearin C.R."/>
            <person name="Giannoukos G."/>
            <person name="Goode T."/>
            <person name="Graham J."/>
            <person name="Grandbois E."/>
            <person name="Grewal S."/>
            <person name="Gyaltsen K."/>
            <person name="Hafez N."/>
            <person name="Hagos B."/>
            <person name="Hall J."/>
            <person name="Henson C."/>
            <person name="Hollinger A."/>
            <person name="Honan T."/>
            <person name="Huard M.D."/>
            <person name="Hughes L."/>
            <person name="Hurhula B."/>
            <person name="Husby M.E."/>
            <person name="Kamat A."/>
            <person name="Kanga B."/>
            <person name="Kashin S."/>
            <person name="Khazanovich D."/>
            <person name="Kisner P."/>
            <person name="Lance K."/>
            <person name="Lara M."/>
            <person name="Lee W."/>
            <person name="Lennon N."/>
            <person name="Letendre F."/>
            <person name="LeVine R."/>
            <person name="Lipovsky A."/>
            <person name="Liu X."/>
            <person name="Liu J."/>
            <person name="Liu S."/>
            <person name="Lokyitsang T."/>
            <person name="Lokyitsang Y."/>
            <person name="Lubonja R."/>
            <person name="Lui A."/>
            <person name="MacDonald P."/>
            <person name="Magnisalis V."/>
            <person name="Maru K."/>
            <person name="Matthews C."/>
            <person name="McCusker W."/>
            <person name="McDonough S."/>
            <person name="Mehta T."/>
            <person name="Meldrim J."/>
            <person name="Meneus L."/>
            <person name="Mihai O."/>
            <person name="Mihalev A."/>
            <person name="Mihova T."/>
            <person name="Mittelman R."/>
            <person name="Mlenga V."/>
            <person name="Montmayeur A."/>
            <person name="Mulrain L."/>
            <person name="Navidi A."/>
            <person name="Naylor J."/>
            <person name="Negash T."/>
            <person name="Nguyen T."/>
            <person name="Nguyen N."/>
            <person name="Nicol R."/>
            <person name="Norbu C."/>
            <person name="Norbu N."/>
            <person name="Novod N."/>
            <person name="O'Neill B."/>
            <person name="Osman S."/>
            <person name="Markiewicz E."/>
            <person name="Oyono O.L."/>
            <person name="Patti C."/>
            <person name="Phunkhang P."/>
            <person name="Pierre F."/>
            <person name="Priest M."/>
            <person name="Raghuraman S."/>
            <person name="Rege F."/>
            <person name="Reyes R."/>
            <person name="Rise C."/>
            <person name="Rogov P."/>
            <person name="Ross K."/>
            <person name="Ryan E."/>
            <person name="Settipalli S."/>
            <person name="Shea T."/>
            <person name="Sherpa N."/>
            <person name="Shi L."/>
            <person name="Shih D."/>
            <person name="Sparrow T."/>
            <person name="Spaulding J."/>
            <person name="Stalker J."/>
            <person name="Stange-Thomann N."/>
            <person name="Stavropoulos S."/>
            <person name="Stone C."/>
            <person name="Strader C."/>
            <person name="Tesfaye S."/>
            <person name="Thomson T."/>
            <person name="Thoulutsang Y."/>
            <person name="Thoulutsang D."/>
            <person name="Topham K."/>
            <person name="Topping I."/>
            <person name="Tsamla T."/>
            <person name="Vassiliev H."/>
            <person name="Vo A."/>
            <person name="Wangchuk T."/>
            <person name="Wangdi T."/>
            <person name="Weiand M."/>
            <person name="Wilkinson J."/>
            <person name="Wilson A."/>
            <person name="Yadav S."/>
            <person name="Young G."/>
            <person name="Yu Q."/>
            <person name="Zembek L."/>
            <person name="Zhong D."/>
            <person name="Zimmer A."/>
            <person name="Zwirko Z."/>
            <person name="Jaffe D.B."/>
            <person name="Alvarez P."/>
            <person name="Brockman W."/>
            <person name="Butler J."/>
            <person name="Chin C."/>
            <person name="Gnerre S."/>
            <person name="Grabherr M."/>
            <person name="Kleber M."/>
            <person name="Mauceli E."/>
            <person name="MacCallum I."/>
        </authorList>
    </citation>
    <scope>NUCLEOTIDE SEQUENCE [LARGE SCALE GENOMIC DNA]</scope>
    <source>
        <strain evidence="2 3">TSC#14021-0224.01</strain>
    </source>
</reference>
<evidence type="ECO:0000313" key="3">
    <source>
        <dbReference type="Proteomes" id="UP000008711"/>
    </source>
</evidence>
<reference evidence="2 3" key="2">
    <citation type="journal article" date="2008" name="Bioinformatics">
        <title>Assembly reconciliation.</title>
        <authorList>
            <person name="Zimin A.V."/>
            <person name="Smith D.R."/>
            <person name="Sutton G."/>
            <person name="Yorke J.A."/>
        </authorList>
    </citation>
    <scope>NUCLEOTIDE SEQUENCE [LARGE SCALE GENOMIC DNA]</scope>
    <source>
        <strain evidence="2 3">TSC#14021-0224.01</strain>
    </source>
</reference>